<comment type="caution">
    <text evidence="3">The sequence shown here is derived from an EMBL/GenBank/DDBJ whole genome shotgun (WGS) entry which is preliminary data.</text>
</comment>
<name>A0A2V0NUS2_9CHLO</name>
<dbReference type="Gene3D" id="1.10.238.10">
    <property type="entry name" value="EF-hand"/>
    <property type="match status" value="1"/>
</dbReference>
<dbReference type="PROSITE" id="PS50222">
    <property type="entry name" value="EF_HAND_2"/>
    <property type="match status" value="1"/>
</dbReference>
<dbReference type="PROSITE" id="PS00018">
    <property type="entry name" value="EF_HAND_1"/>
    <property type="match status" value="2"/>
</dbReference>
<dbReference type="OrthoDB" id="114727at2759"/>
<dbReference type="InterPro" id="IPR018247">
    <property type="entry name" value="EF_Hand_1_Ca_BS"/>
</dbReference>
<dbReference type="EMBL" id="BDRX01000009">
    <property type="protein sequence ID" value="GBF89320.1"/>
    <property type="molecule type" value="Genomic_DNA"/>
</dbReference>
<evidence type="ECO:0000313" key="3">
    <source>
        <dbReference type="EMBL" id="GBF89320.1"/>
    </source>
</evidence>
<dbReference type="InterPro" id="IPR011992">
    <property type="entry name" value="EF-hand-dom_pair"/>
</dbReference>
<dbReference type="InParanoid" id="A0A2V0NUS2"/>
<dbReference type="Proteomes" id="UP000247498">
    <property type="component" value="Unassembled WGS sequence"/>
</dbReference>
<proteinExistence type="predicted"/>
<feature type="domain" description="EF-hand" evidence="2">
    <location>
        <begin position="105"/>
        <end position="132"/>
    </location>
</feature>
<dbReference type="AlphaFoldDB" id="A0A2V0NUS2"/>
<dbReference type="SUPFAM" id="SSF47473">
    <property type="entry name" value="EF-hand"/>
    <property type="match status" value="1"/>
</dbReference>
<evidence type="ECO:0000259" key="2">
    <source>
        <dbReference type="PROSITE" id="PS50222"/>
    </source>
</evidence>
<organism evidence="3 4">
    <name type="scientific">Raphidocelis subcapitata</name>
    <dbReference type="NCBI Taxonomy" id="307507"/>
    <lineage>
        <taxon>Eukaryota</taxon>
        <taxon>Viridiplantae</taxon>
        <taxon>Chlorophyta</taxon>
        <taxon>core chlorophytes</taxon>
        <taxon>Chlorophyceae</taxon>
        <taxon>CS clade</taxon>
        <taxon>Sphaeropleales</taxon>
        <taxon>Selenastraceae</taxon>
        <taxon>Raphidocelis</taxon>
    </lineage>
</organism>
<keyword evidence="1" id="KW-0106">Calcium</keyword>
<dbReference type="Pfam" id="PF13833">
    <property type="entry name" value="EF-hand_8"/>
    <property type="match status" value="1"/>
</dbReference>
<evidence type="ECO:0000256" key="1">
    <source>
        <dbReference type="ARBA" id="ARBA00022837"/>
    </source>
</evidence>
<sequence>MQCHQLAQRPRLSGCNGTRSIHATARNALGLQRPRTRADLACRTLLRAAAEEPSSGQDAAAPAPAPAAAPAALAAAAPPAPKAEPLGVLKAAAPVDRLRYQGLLLFDHFDADGDGQLSSMELKAFFTYAARKLMWSPGLSEVLRAVEAEAMASIGGGACSRERFLQLVRDQVRAVSQSPDYQRNDMRPDDAARLRVQTGLTAAEVCGAKWVFTLLDFDADGKLQLADLQRAAGVESYYYESQLADADDDEDGAIVFEEFLVSYARPKPVWKNLAIMVANAMAIFLLFQSPLDLMIKCVLVGALFLRPQIVSRPVSAIYDAIAALIGGTRARAGLAQGGGGGGGGAARPAVWRAA</sequence>
<dbReference type="GO" id="GO:0005509">
    <property type="term" value="F:calcium ion binding"/>
    <property type="evidence" value="ECO:0007669"/>
    <property type="project" value="InterPro"/>
</dbReference>
<gene>
    <name evidence="3" type="ORF">Rsub_02197</name>
</gene>
<evidence type="ECO:0000313" key="4">
    <source>
        <dbReference type="Proteomes" id="UP000247498"/>
    </source>
</evidence>
<dbReference type="InterPro" id="IPR002048">
    <property type="entry name" value="EF_hand_dom"/>
</dbReference>
<accession>A0A2V0NUS2</accession>
<reference evidence="3 4" key="1">
    <citation type="journal article" date="2018" name="Sci. Rep.">
        <title>Raphidocelis subcapitata (=Pseudokirchneriella subcapitata) provides an insight into genome evolution and environmental adaptations in the Sphaeropleales.</title>
        <authorList>
            <person name="Suzuki S."/>
            <person name="Yamaguchi H."/>
            <person name="Nakajima N."/>
            <person name="Kawachi M."/>
        </authorList>
    </citation>
    <scope>NUCLEOTIDE SEQUENCE [LARGE SCALE GENOMIC DNA]</scope>
    <source>
        <strain evidence="3 4">NIES-35</strain>
    </source>
</reference>
<keyword evidence="4" id="KW-1185">Reference proteome</keyword>
<protein>
    <recommendedName>
        <fullName evidence="2">EF-hand domain-containing protein</fullName>
    </recommendedName>
</protein>